<feature type="region of interest" description="Disordered" evidence="1">
    <location>
        <begin position="1"/>
        <end position="39"/>
    </location>
</feature>
<reference evidence="3 4" key="1">
    <citation type="submission" date="2024-09" db="EMBL/GenBank/DDBJ databases">
        <authorList>
            <person name="Sun Q."/>
            <person name="Mori K."/>
        </authorList>
    </citation>
    <scope>NUCLEOTIDE SEQUENCE [LARGE SCALE GENOMIC DNA]</scope>
    <source>
        <strain evidence="3 4">JCM 13503</strain>
    </source>
</reference>
<proteinExistence type="predicted"/>
<accession>A0ABV6B276</accession>
<evidence type="ECO:0000313" key="3">
    <source>
        <dbReference type="EMBL" id="MFB9993859.1"/>
    </source>
</evidence>
<sequence length="39" mass="4463">MGRLRRSFPVPRQSGKFTGRTHISKRGNARPRRAFPSVP</sequence>
<dbReference type="Proteomes" id="UP001589733">
    <property type="component" value="Unassembled WGS sequence"/>
</dbReference>
<dbReference type="EMBL" id="JBHLYR010000058">
    <property type="protein sequence ID" value="MFB9993859.1"/>
    <property type="molecule type" value="Genomic_DNA"/>
</dbReference>
<evidence type="ECO:0000259" key="2">
    <source>
        <dbReference type="Pfam" id="PF02371"/>
    </source>
</evidence>
<dbReference type="InterPro" id="IPR003346">
    <property type="entry name" value="Transposase_20"/>
</dbReference>
<comment type="caution">
    <text evidence="3">The sequence shown here is derived from an EMBL/GenBank/DDBJ whole genome shotgun (WGS) entry which is preliminary data.</text>
</comment>
<dbReference type="RefSeq" id="WP_380013520.1">
    <property type="nucleotide sequence ID" value="NZ_JBHLYR010000058.1"/>
</dbReference>
<name>A0ABV6B276_9DEIO</name>
<organism evidence="3 4">
    <name type="scientific">Deinococcus oregonensis</name>
    <dbReference type="NCBI Taxonomy" id="1805970"/>
    <lineage>
        <taxon>Bacteria</taxon>
        <taxon>Thermotogati</taxon>
        <taxon>Deinococcota</taxon>
        <taxon>Deinococci</taxon>
        <taxon>Deinococcales</taxon>
        <taxon>Deinococcaceae</taxon>
        <taxon>Deinococcus</taxon>
    </lineage>
</organism>
<evidence type="ECO:0000256" key="1">
    <source>
        <dbReference type="SAM" id="MobiDB-lite"/>
    </source>
</evidence>
<keyword evidence="4" id="KW-1185">Reference proteome</keyword>
<feature type="domain" description="Transposase IS116/IS110/IS902 C-terminal" evidence="2">
    <location>
        <begin position="9"/>
        <end position="35"/>
    </location>
</feature>
<evidence type="ECO:0000313" key="4">
    <source>
        <dbReference type="Proteomes" id="UP001589733"/>
    </source>
</evidence>
<protein>
    <submittedName>
        <fullName evidence="3">Transposase</fullName>
    </submittedName>
</protein>
<feature type="compositionally biased region" description="Basic residues" evidence="1">
    <location>
        <begin position="22"/>
        <end position="33"/>
    </location>
</feature>
<gene>
    <name evidence="3" type="ORF">ACFFLM_18025</name>
</gene>
<dbReference type="Pfam" id="PF02371">
    <property type="entry name" value="Transposase_20"/>
    <property type="match status" value="1"/>
</dbReference>